<comment type="caution">
    <text evidence="2">The sequence shown here is derived from an EMBL/GenBank/DDBJ whole genome shotgun (WGS) entry which is preliminary data.</text>
</comment>
<evidence type="ECO:0000313" key="3">
    <source>
        <dbReference type="Proteomes" id="UP001341840"/>
    </source>
</evidence>
<evidence type="ECO:0000256" key="1">
    <source>
        <dbReference type="SAM" id="Phobius"/>
    </source>
</evidence>
<name>A0ABU6Q486_9FABA</name>
<feature type="transmembrane region" description="Helical" evidence="1">
    <location>
        <begin position="7"/>
        <end position="28"/>
    </location>
</feature>
<dbReference type="EMBL" id="JASCZI010000013">
    <property type="protein sequence ID" value="MED6106626.1"/>
    <property type="molecule type" value="Genomic_DNA"/>
</dbReference>
<accession>A0ABU6Q486</accession>
<proteinExistence type="predicted"/>
<keyword evidence="1" id="KW-0472">Membrane</keyword>
<organism evidence="2 3">
    <name type="scientific">Stylosanthes scabra</name>
    <dbReference type="NCBI Taxonomy" id="79078"/>
    <lineage>
        <taxon>Eukaryota</taxon>
        <taxon>Viridiplantae</taxon>
        <taxon>Streptophyta</taxon>
        <taxon>Embryophyta</taxon>
        <taxon>Tracheophyta</taxon>
        <taxon>Spermatophyta</taxon>
        <taxon>Magnoliopsida</taxon>
        <taxon>eudicotyledons</taxon>
        <taxon>Gunneridae</taxon>
        <taxon>Pentapetalae</taxon>
        <taxon>rosids</taxon>
        <taxon>fabids</taxon>
        <taxon>Fabales</taxon>
        <taxon>Fabaceae</taxon>
        <taxon>Papilionoideae</taxon>
        <taxon>50 kb inversion clade</taxon>
        <taxon>dalbergioids sensu lato</taxon>
        <taxon>Dalbergieae</taxon>
        <taxon>Pterocarpus clade</taxon>
        <taxon>Stylosanthes</taxon>
    </lineage>
</organism>
<keyword evidence="1" id="KW-0812">Transmembrane</keyword>
<protein>
    <submittedName>
        <fullName evidence="2">Uncharacterized protein</fullName>
    </submittedName>
</protein>
<evidence type="ECO:0000313" key="2">
    <source>
        <dbReference type="EMBL" id="MED6106626.1"/>
    </source>
</evidence>
<keyword evidence="1" id="KW-1133">Transmembrane helix</keyword>
<dbReference type="Proteomes" id="UP001341840">
    <property type="component" value="Unassembled WGS sequence"/>
</dbReference>
<sequence>MRSRQGISCIVYAITSFPFSILISPLHFPSFSLTFHPREIDQPPPQSQIAIPSTPPSAETVLQARLSAAQEGPVNRKK</sequence>
<reference evidence="2 3" key="1">
    <citation type="journal article" date="2023" name="Plants (Basel)">
        <title>Bridging the Gap: Combining Genomics and Transcriptomics Approaches to Understand Stylosanthes scabra, an Orphan Legume from the Brazilian Caatinga.</title>
        <authorList>
            <person name="Ferreira-Neto J.R.C."/>
            <person name="da Silva M.D."/>
            <person name="Binneck E."/>
            <person name="de Melo N.F."/>
            <person name="da Silva R.H."/>
            <person name="de Melo A.L.T.M."/>
            <person name="Pandolfi V."/>
            <person name="Bustamante F.O."/>
            <person name="Brasileiro-Vidal A.C."/>
            <person name="Benko-Iseppon A.M."/>
        </authorList>
    </citation>
    <scope>NUCLEOTIDE SEQUENCE [LARGE SCALE GENOMIC DNA]</scope>
    <source>
        <tissue evidence="2">Leaves</tissue>
    </source>
</reference>
<keyword evidence="3" id="KW-1185">Reference proteome</keyword>
<gene>
    <name evidence="2" type="ORF">PIB30_006253</name>
</gene>